<proteinExistence type="predicted"/>
<dbReference type="GO" id="GO:0031204">
    <property type="term" value="P:post-translational protein targeting to membrane, translocation"/>
    <property type="evidence" value="ECO:0007669"/>
    <property type="project" value="InterPro"/>
</dbReference>
<dbReference type="PANTHER" id="PTHR28229:SF1">
    <property type="entry name" value="TRANSLOCATION PROTEIN SEC66"/>
    <property type="match status" value="1"/>
</dbReference>
<dbReference type="GO" id="GO:0031207">
    <property type="term" value="C:Sec62/Sec63 complex"/>
    <property type="evidence" value="ECO:0007669"/>
    <property type="project" value="InterPro"/>
</dbReference>
<accession>A0A6U3U3N1</accession>
<name>A0A6U3U3N1_9STRA</name>
<feature type="region of interest" description="Disordered" evidence="1">
    <location>
        <begin position="226"/>
        <end position="297"/>
    </location>
</feature>
<reference evidence="3" key="1">
    <citation type="submission" date="2021-01" db="EMBL/GenBank/DDBJ databases">
        <authorList>
            <person name="Corre E."/>
            <person name="Pelletier E."/>
            <person name="Niang G."/>
            <person name="Scheremetjew M."/>
            <person name="Finn R."/>
            <person name="Kale V."/>
            <person name="Holt S."/>
            <person name="Cochrane G."/>
            <person name="Meng A."/>
            <person name="Brown T."/>
            <person name="Cohen L."/>
        </authorList>
    </citation>
    <scope>NUCLEOTIDE SEQUENCE</scope>
    <source>
        <strain evidence="4">GSO104</strain>
        <strain evidence="3">Pop2</strain>
    </source>
</reference>
<feature type="compositionally biased region" description="Polar residues" evidence="1">
    <location>
        <begin position="1"/>
        <end position="18"/>
    </location>
</feature>
<dbReference type="PANTHER" id="PTHR28229">
    <property type="entry name" value="TRANSLOCATION PROTEIN SEC66"/>
    <property type="match status" value="1"/>
</dbReference>
<protein>
    <submittedName>
        <fullName evidence="3">Uncharacterized protein</fullName>
    </submittedName>
</protein>
<feature type="compositionally biased region" description="Basic and acidic residues" evidence="1">
    <location>
        <begin position="230"/>
        <end position="285"/>
    </location>
</feature>
<keyword evidence="2" id="KW-0812">Transmembrane</keyword>
<feature type="region of interest" description="Disordered" evidence="1">
    <location>
        <begin position="1"/>
        <end position="34"/>
    </location>
</feature>
<keyword evidence="2" id="KW-1133">Transmembrane helix</keyword>
<dbReference type="AlphaFoldDB" id="A0A6U3U3N1"/>
<organism evidence="3">
    <name type="scientific">Ditylum brightwellii</name>
    <dbReference type="NCBI Taxonomy" id="49249"/>
    <lineage>
        <taxon>Eukaryota</taxon>
        <taxon>Sar</taxon>
        <taxon>Stramenopiles</taxon>
        <taxon>Ochrophyta</taxon>
        <taxon>Bacillariophyta</taxon>
        <taxon>Mediophyceae</taxon>
        <taxon>Lithodesmiophycidae</taxon>
        <taxon>Lithodesmiales</taxon>
        <taxon>Lithodesmiaceae</taxon>
        <taxon>Ditylum</taxon>
    </lineage>
</organism>
<dbReference type="EMBL" id="HBNS01008372">
    <property type="protein sequence ID" value="CAE4591650.1"/>
    <property type="molecule type" value="Transcribed_RNA"/>
</dbReference>
<feature type="transmembrane region" description="Helical" evidence="2">
    <location>
        <begin position="48"/>
        <end position="67"/>
    </location>
</feature>
<keyword evidence="2" id="KW-0472">Membrane</keyword>
<evidence type="ECO:0000256" key="2">
    <source>
        <dbReference type="SAM" id="Phobius"/>
    </source>
</evidence>
<evidence type="ECO:0000313" key="3">
    <source>
        <dbReference type="EMBL" id="CAD9327431.1"/>
    </source>
</evidence>
<gene>
    <name evidence="4" type="ORF">DBRI00130_LOCUS6795</name>
    <name evidence="3" type="ORF">DBRI1063_LOCUS9681</name>
</gene>
<evidence type="ECO:0000313" key="4">
    <source>
        <dbReference type="EMBL" id="CAE4591650.1"/>
    </source>
</evidence>
<sequence length="297" mass="32899">MSTTEEATVNPDGSTTFENGGGEESYSGDYAEGGDAAADMEEKGVDPAIYLLAGAFVFALLWFFIWYRRKKAQDDSNNFFSELDGEKFNLKLPAAVDEYYEVKAKCEEAGWEPGQGAGQGAAAANANGPHRVLAQALMKRCIADIPIVTHIQKESPGMNKLYSQSMCSVKQWRSYQAAEAMVSAEVDEVRAEADEIEPGWSQVIWRQAMQYHNMLKQRHEVEAKAMAAQAEKRQAEEDKVEVDPEQKKKDDAKAKEVAAEKAAAELIKSEEREKESQKAFKDGSMKKGFLASSTKKK</sequence>
<dbReference type="InterPro" id="IPR018624">
    <property type="entry name" value="Sec66"/>
</dbReference>
<evidence type="ECO:0000256" key="1">
    <source>
        <dbReference type="SAM" id="MobiDB-lite"/>
    </source>
</evidence>
<dbReference type="EMBL" id="HBGN01015102">
    <property type="protein sequence ID" value="CAD9327431.1"/>
    <property type="molecule type" value="Transcribed_RNA"/>
</dbReference>
<dbReference type="Pfam" id="PF09802">
    <property type="entry name" value="Sec66"/>
    <property type="match status" value="1"/>
</dbReference>